<dbReference type="GO" id="GO:0003934">
    <property type="term" value="F:GTP cyclohydrolase I activity"/>
    <property type="evidence" value="ECO:0007669"/>
    <property type="project" value="UniProtKB-UniRule"/>
</dbReference>
<dbReference type="InterPro" id="IPR043133">
    <property type="entry name" value="GTP-CH-I_C/QueF"/>
</dbReference>
<dbReference type="NCBIfam" id="TIGR00063">
    <property type="entry name" value="folE"/>
    <property type="match status" value="1"/>
</dbReference>
<feature type="binding site" evidence="5">
    <location>
        <position position="112"/>
    </location>
    <ligand>
        <name>Zn(2+)</name>
        <dbReference type="ChEBI" id="CHEBI:29105"/>
    </ligand>
</feature>
<dbReference type="SUPFAM" id="SSF55620">
    <property type="entry name" value="Tetrahydrobiopterin biosynthesis enzymes-like"/>
    <property type="match status" value="1"/>
</dbReference>
<dbReference type="Proteomes" id="UP000664277">
    <property type="component" value="Unassembled WGS sequence"/>
</dbReference>
<gene>
    <name evidence="5 7" type="primary">folE</name>
    <name evidence="7" type="ORF">J0M35_04280</name>
</gene>
<dbReference type="NCBIfam" id="NF006825">
    <property type="entry name" value="PRK09347.1-2"/>
    <property type="match status" value="1"/>
</dbReference>
<dbReference type="InterPro" id="IPR043134">
    <property type="entry name" value="GTP-CH-I_N"/>
</dbReference>
<evidence type="ECO:0000256" key="4">
    <source>
        <dbReference type="ARBA" id="ARBA00022801"/>
    </source>
</evidence>
<comment type="subunit">
    <text evidence="5">Homopolymer.</text>
</comment>
<dbReference type="GO" id="GO:0046654">
    <property type="term" value="P:tetrahydrofolate biosynthetic process"/>
    <property type="evidence" value="ECO:0007669"/>
    <property type="project" value="UniProtKB-UniRule"/>
</dbReference>
<evidence type="ECO:0000313" key="7">
    <source>
        <dbReference type="EMBL" id="MBN8659555.1"/>
    </source>
</evidence>
<dbReference type="NCBIfam" id="NF006826">
    <property type="entry name" value="PRK09347.1-3"/>
    <property type="match status" value="1"/>
</dbReference>
<dbReference type="PROSITE" id="PS00859">
    <property type="entry name" value="GTP_CYCLOHYDROL_1_1"/>
    <property type="match status" value="1"/>
</dbReference>
<comment type="catalytic activity">
    <reaction evidence="1 5">
        <text>GTP + H2O = 7,8-dihydroneopterin 3'-triphosphate + formate + H(+)</text>
        <dbReference type="Rhea" id="RHEA:17473"/>
        <dbReference type="ChEBI" id="CHEBI:15377"/>
        <dbReference type="ChEBI" id="CHEBI:15378"/>
        <dbReference type="ChEBI" id="CHEBI:15740"/>
        <dbReference type="ChEBI" id="CHEBI:37565"/>
        <dbReference type="ChEBI" id="CHEBI:58462"/>
        <dbReference type="EC" id="3.5.4.16"/>
    </reaction>
</comment>
<proteinExistence type="inferred from homology"/>
<dbReference type="FunFam" id="3.30.1130.10:FF:000001">
    <property type="entry name" value="GTP cyclohydrolase 1"/>
    <property type="match status" value="1"/>
</dbReference>
<evidence type="ECO:0000256" key="3">
    <source>
        <dbReference type="ARBA" id="ARBA00022563"/>
    </source>
</evidence>
<dbReference type="Gene3D" id="3.30.1130.10">
    <property type="match status" value="1"/>
</dbReference>
<dbReference type="InterPro" id="IPR020602">
    <property type="entry name" value="GTP_CycHdrlase_I_dom"/>
</dbReference>
<dbReference type="GO" id="GO:0008270">
    <property type="term" value="F:zinc ion binding"/>
    <property type="evidence" value="ECO:0007669"/>
    <property type="project" value="UniProtKB-UniRule"/>
</dbReference>
<name>A0A8J7TL83_9BACT</name>
<keyword evidence="5" id="KW-0479">Metal-binding</keyword>
<dbReference type="GO" id="GO:0005525">
    <property type="term" value="F:GTP binding"/>
    <property type="evidence" value="ECO:0007669"/>
    <property type="project" value="UniProtKB-KW"/>
</dbReference>
<dbReference type="FunFam" id="1.10.286.10:FF:000001">
    <property type="entry name" value="GTP cyclohydrolase 1"/>
    <property type="match status" value="1"/>
</dbReference>
<comment type="caution">
    <text evidence="7">The sequence shown here is derived from an EMBL/GenBank/DDBJ whole genome shotgun (WGS) entry which is preliminary data.</text>
</comment>
<dbReference type="EMBL" id="JAFLCK010000004">
    <property type="protein sequence ID" value="MBN8659555.1"/>
    <property type="molecule type" value="Genomic_DNA"/>
</dbReference>
<protein>
    <recommendedName>
        <fullName evidence="5">GTP cyclohydrolase 1</fullName>
        <ecNumber evidence="5">3.5.4.16</ecNumber>
    </recommendedName>
    <alternativeName>
        <fullName evidence="5">GTP cyclohydrolase I</fullName>
        <shortName evidence="5">GTP-CH-I</shortName>
    </alternativeName>
</protein>
<evidence type="ECO:0000259" key="6">
    <source>
        <dbReference type="Pfam" id="PF01227"/>
    </source>
</evidence>
<dbReference type="UniPathway" id="UPA00848">
    <property type="reaction ID" value="UER00151"/>
</dbReference>
<keyword evidence="5" id="KW-0547">Nucleotide-binding</keyword>
<dbReference type="Gene3D" id="1.10.286.10">
    <property type="match status" value="1"/>
</dbReference>
<accession>A0A8J7TL83</accession>
<dbReference type="InterPro" id="IPR018234">
    <property type="entry name" value="GTP_CycHdrlase_I_CS"/>
</dbReference>
<evidence type="ECO:0000256" key="1">
    <source>
        <dbReference type="ARBA" id="ARBA00001052"/>
    </source>
</evidence>
<dbReference type="PROSITE" id="PS00860">
    <property type="entry name" value="GTP_CYCLOHYDROL_1_2"/>
    <property type="match status" value="1"/>
</dbReference>
<feature type="domain" description="GTP cyclohydrolase I" evidence="6">
    <location>
        <begin position="40"/>
        <end position="217"/>
    </location>
</feature>
<dbReference type="PANTHER" id="PTHR11109:SF7">
    <property type="entry name" value="GTP CYCLOHYDROLASE 1"/>
    <property type="match status" value="1"/>
</dbReference>
<evidence type="ECO:0000313" key="8">
    <source>
        <dbReference type="Proteomes" id="UP000664277"/>
    </source>
</evidence>
<reference evidence="7" key="1">
    <citation type="submission" date="2021-02" db="EMBL/GenBank/DDBJ databases">
        <title>Genome-Resolved Metagenomics of a Microbial Community Performing Photosynthetic Biological Nutrient Removal.</title>
        <authorList>
            <person name="Mcdaniel E.A."/>
        </authorList>
    </citation>
    <scope>NUCLEOTIDE SEQUENCE</scope>
    <source>
        <strain evidence="7">UWPOB_OBS1</strain>
    </source>
</reference>
<dbReference type="HAMAP" id="MF_00223">
    <property type="entry name" value="FolE"/>
    <property type="match status" value="1"/>
</dbReference>
<feature type="binding site" evidence="5">
    <location>
        <position position="109"/>
    </location>
    <ligand>
        <name>Zn(2+)</name>
        <dbReference type="ChEBI" id="CHEBI:29105"/>
    </ligand>
</feature>
<dbReference type="AlphaFoldDB" id="A0A8J7TL83"/>
<dbReference type="GO" id="GO:0006730">
    <property type="term" value="P:one-carbon metabolic process"/>
    <property type="evidence" value="ECO:0007669"/>
    <property type="project" value="UniProtKB-UniRule"/>
</dbReference>
<comment type="similarity">
    <text evidence="5">Belongs to the GTP cyclohydrolase I family.</text>
</comment>
<feature type="binding site" evidence="5">
    <location>
        <position position="181"/>
    </location>
    <ligand>
        <name>Zn(2+)</name>
        <dbReference type="ChEBI" id="CHEBI:29105"/>
    </ligand>
</feature>
<dbReference type="PANTHER" id="PTHR11109">
    <property type="entry name" value="GTP CYCLOHYDROLASE I"/>
    <property type="match status" value="1"/>
</dbReference>
<keyword evidence="5" id="KW-0342">GTP-binding</keyword>
<keyword evidence="3 5" id="KW-0554">One-carbon metabolism</keyword>
<dbReference type="GO" id="GO:0005737">
    <property type="term" value="C:cytoplasm"/>
    <property type="evidence" value="ECO:0007669"/>
    <property type="project" value="TreeGrafter"/>
</dbReference>
<dbReference type="GO" id="GO:0006729">
    <property type="term" value="P:tetrahydrobiopterin biosynthetic process"/>
    <property type="evidence" value="ECO:0007669"/>
    <property type="project" value="TreeGrafter"/>
</dbReference>
<keyword evidence="4 5" id="KW-0378">Hydrolase</keyword>
<evidence type="ECO:0000256" key="2">
    <source>
        <dbReference type="ARBA" id="ARBA00005080"/>
    </source>
</evidence>
<keyword evidence="5" id="KW-0862">Zinc</keyword>
<evidence type="ECO:0000256" key="5">
    <source>
        <dbReference type="HAMAP-Rule" id="MF_00223"/>
    </source>
</evidence>
<organism evidence="7 8">
    <name type="scientific">Candidatus Obscuribacter phosphatis</name>
    <dbReference type="NCBI Taxonomy" id="1906157"/>
    <lineage>
        <taxon>Bacteria</taxon>
        <taxon>Bacillati</taxon>
        <taxon>Candidatus Melainabacteria</taxon>
        <taxon>Candidatus Obscuribacterales</taxon>
        <taxon>Candidatus Obscuribacteraceae</taxon>
        <taxon>Candidatus Obscuribacter</taxon>
    </lineage>
</organism>
<dbReference type="Pfam" id="PF01227">
    <property type="entry name" value="GTP_cyclohydroI"/>
    <property type="match status" value="1"/>
</dbReference>
<dbReference type="EC" id="3.5.4.16" evidence="5"/>
<comment type="pathway">
    <text evidence="2 5">Cofactor biosynthesis; 7,8-dihydroneopterin triphosphate biosynthesis; 7,8-dihydroneopterin triphosphate from GTP: step 1/1.</text>
</comment>
<sequence length="220" mass="24655">MKTECQDRTIQGDVFFAQAEKLQLAKTCRSQPAAFDSNRIEKAVKEILIAIGEDPEREGLLETPSRVARMLKELTEGLHKNEKEELSCRFHEEKAGVVLVKDITFSSTCEHHMLPFTGVAHVAYLPKEGQITGLSKLARVVECVSKRLQVQERMTSQIADAIESTLDPLGVFVMVEAEHSCMVLRGIKKPGSLTVTMESRGVYKEDQDLRRELLSLVTRA</sequence>
<dbReference type="InterPro" id="IPR001474">
    <property type="entry name" value="GTP_CycHdrlase_I"/>
</dbReference>